<dbReference type="PANTHER" id="PTHR43364:SF6">
    <property type="entry name" value="OXIDOREDUCTASE-RELATED"/>
    <property type="match status" value="1"/>
</dbReference>
<sequence length="311" mass="33295">MPTLPGSTVEIFPVNLGGNAFGWTADESTSFAVLDRFVELGGTFVDTADSYAAWVDDVGGQSETILGRWLAARGSRDDVAVATKVARKPGREGLAHDTVVAALEESLDRLQTDHVDLYYAHYDDEEVPVAEQVATFDGLVRDGRVRAVGLSNFSPERMREWFETARREGASVPVAVQPRYSLVSRAGYERDYAPLVTEFGAMVFSYPALASGFLTGKYRSEADLEGQPRGAAARRYLEAGGLRVVEELVRVAEGYGVEPATVALSWVLAKGVTAPIASVSRPGQLDALMAAPGLQLSAADVAALDEASADF</sequence>
<reference evidence="3" key="1">
    <citation type="journal article" date="2019" name="Int. J. Syst. Evol. Microbiol.">
        <title>The Global Catalogue of Microorganisms (GCM) 10K type strain sequencing project: providing services to taxonomists for standard genome sequencing and annotation.</title>
        <authorList>
            <consortium name="The Broad Institute Genomics Platform"/>
            <consortium name="The Broad Institute Genome Sequencing Center for Infectious Disease"/>
            <person name="Wu L."/>
            <person name="Ma J."/>
        </authorList>
    </citation>
    <scope>NUCLEOTIDE SEQUENCE [LARGE SCALE GENOMIC DNA]</scope>
    <source>
        <strain evidence="3">CGMCC 1.5362</strain>
    </source>
</reference>
<evidence type="ECO:0000313" key="3">
    <source>
        <dbReference type="Proteomes" id="UP000662111"/>
    </source>
</evidence>
<dbReference type="InterPro" id="IPR020471">
    <property type="entry name" value="AKR"/>
</dbReference>
<dbReference type="InterPro" id="IPR018170">
    <property type="entry name" value="Aldo/ket_reductase_CS"/>
</dbReference>
<gene>
    <name evidence="2" type="ORF">GCM10011509_18150</name>
</gene>
<evidence type="ECO:0000259" key="1">
    <source>
        <dbReference type="Pfam" id="PF00248"/>
    </source>
</evidence>
<dbReference type="Gene3D" id="3.20.20.100">
    <property type="entry name" value="NADP-dependent oxidoreductase domain"/>
    <property type="match status" value="1"/>
</dbReference>
<proteinExistence type="predicted"/>
<dbReference type="RefSeq" id="WP_022921332.1">
    <property type="nucleotide sequence ID" value="NZ_BMLB01000003.1"/>
</dbReference>
<feature type="domain" description="NADP-dependent oxidoreductase" evidence="1">
    <location>
        <begin position="15"/>
        <end position="308"/>
    </location>
</feature>
<dbReference type="InterPro" id="IPR036812">
    <property type="entry name" value="NAD(P)_OxRdtase_dom_sf"/>
</dbReference>
<dbReference type="Pfam" id="PF00248">
    <property type="entry name" value="Aldo_ket_red"/>
    <property type="match status" value="1"/>
</dbReference>
<dbReference type="InterPro" id="IPR050523">
    <property type="entry name" value="AKR_Detox_Biosynth"/>
</dbReference>
<organism evidence="2 3">
    <name type="scientific">Ornithinimicrobium pekingense</name>
    <dbReference type="NCBI Taxonomy" id="384677"/>
    <lineage>
        <taxon>Bacteria</taxon>
        <taxon>Bacillati</taxon>
        <taxon>Actinomycetota</taxon>
        <taxon>Actinomycetes</taxon>
        <taxon>Micrococcales</taxon>
        <taxon>Ornithinimicrobiaceae</taxon>
        <taxon>Ornithinimicrobium</taxon>
    </lineage>
</organism>
<dbReference type="InterPro" id="IPR023210">
    <property type="entry name" value="NADP_OxRdtase_dom"/>
</dbReference>
<dbReference type="Proteomes" id="UP000662111">
    <property type="component" value="Unassembled WGS sequence"/>
</dbReference>
<dbReference type="EMBL" id="BMLB01000003">
    <property type="protein sequence ID" value="GGK70100.1"/>
    <property type="molecule type" value="Genomic_DNA"/>
</dbReference>
<dbReference type="PANTHER" id="PTHR43364">
    <property type="entry name" value="NADH-SPECIFIC METHYLGLYOXAL REDUCTASE-RELATED"/>
    <property type="match status" value="1"/>
</dbReference>
<comment type="caution">
    <text evidence="2">The sequence shown here is derived from an EMBL/GenBank/DDBJ whole genome shotgun (WGS) entry which is preliminary data.</text>
</comment>
<dbReference type="PROSITE" id="PS00062">
    <property type="entry name" value="ALDOKETO_REDUCTASE_2"/>
    <property type="match status" value="1"/>
</dbReference>
<name>A0ABQ2F7X4_9MICO</name>
<accession>A0ABQ2F7X4</accession>
<evidence type="ECO:0000313" key="2">
    <source>
        <dbReference type="EMBL" id="GGK70100.1"/>
    </source>
</evidence>
<keyword evidence="3" id="KW-1185">Reference proteome</keyword>
<dbReference type="SUPFAM" id="SSF51430">
    <property type="entry name" value="NAD(P)-linked oxidoreductase"/>
    <property type="match status" value="1"/>
</dbReference>
<dbReference type="PRINTS" id="PR00069">
    <property type="entry name" value="ALDKETRDTASE"/>
</dbReference>
<protein>
    <submittedName>
        <fullName evidence="2">Oxidoreductase</fullName>
    </submittedName>
</protein>